<feature type="transmembrane region" description="Helical" evidence="1">
    <location>
        <begin position="37"/>
        <end position="56"/>
    </location>
</feature>
<dbReference type="EMBL" id="AQQZ01000015">
    <property type="protein sequence ID" value="KNG92108.1"/>
    <property type="molecule type" value="Genomic_DNA"/>
</dbReference>
<gene>
    <name evidence="2" type="ORF">ATO11_19105</name>
</gene>
<keyword evidence="1" id="KW-0472">Membrane</keyword>
<evidence type="ECO:0000256" key="1">
    <source>
        <dbReference type="SAM" id="Phobius"/>
    </source>
</evidence>
<name>A0A0L1JL09_9RHOB</name>
<reference evidence="2 3" key="1">
    <citation type="journal article" date="2015" name="Int. J. Syst. Evol. Microbiol.">
        <title>Aestuariivita atlantica sp. nov., isolated from deep sea sediment of the Atlantic Ocean.</title>
        <authorList>
            <person name="Li G."/>
            <person name="Lai Q."/>
            <person name="Du Y."/>
            <person name="Liu X."/>
            <person name="Sun F."/>
            <person name="Shao Z."/>
        </authorList>
    </citation>
    <scope>NUCLEOTIDE SEQUENCE [LARGE SCALE GENOMIC DNA]</scope>
    <source>
        <strain evidence="2 3">22II-S11-z3</strain>
    </source>
</reference>
<evidence type="ECO:0000313" key="2">
    <source>
        <dbReference type="EMBL" id="KNG92108.1"/>
    </source>
</evidence>
<accession>A0A0L1JL09</accession>
<keyword evidence="1" id="KW-1133">Transmembrane helix</keyword>
<sequence>MAECRNGGGLAIAYLVWPLLALSVPGLWYLLRLVDRGRTFVFGCATLVMMGVTWLIHPSTDRIAELSAPRLPQVAASVPA</sequence>
<organism evidence="2 3">
    <name type="scientific">Pseudaestuariivita atlantica</name>
    <dbReference type="NCBI Taxonomy" id="1317121"/>
    <lineage>
        <taxon>Bacteria</taxon>
        <taxon>Pseudomonadati</taxon>
        <taxon>Pseudomonadota</taxon>
        <taxon>Alphaproteobacteria</taxon>
        <taxon>Rhodobacterales</taxon>
        <taxon>Paracoccaceae</taxon>
        <taxon>Pseudaestuariivita</taxon>
    </lineage>
</organism>
<keyword evidence="3" id="KW-1185">Reference proteome</keyword>
<dbReference type="RefSeq" id="WP_050532523.1">
    <property type="nucleotide sequence ID" value="NZ_AQQZ01000015.1"/>
</dbReference>
<dbReference type="Proteomes" id="UP000036938">
    <property type="component" value="Unassembled WGS sequence"/>
</dbReference>
<evidence type="ECO:0000313" key="3">
    <source>
        <dbReference type="Proteomes" id="UP000036938"/>
    </source>
</evidence>
<proteinExistence type="predicted"/>
<comment type="caution">
    <text evidence="2">The sequence shown here is derived from an EMBL/GenBank/DDBJ whole genome shotgun (WGS) entry which is preliminary data.</text>
</comment>
<feature type="transmembrane region" description="Helical" evidence="1">
    <location>
        <begin position="12"/>
        <end position="31"/>
    </location>
</feature>
<keyword evidence="1" id="KW-0812">Transmembrane</keyword>
<protein>
    <submittedName>
        <fullName evidence="2">Uncharacterized protein</fullName>
    </submittedName>
</protein>
<dbReference type="AlphaFoldDB" id="A0A0L1JL09"/>